<dbReference type="Proteomes" id="UP000065511">
    <property type="component" value="Chromosome"/>
</dbReference>
<protein>
    <recommendedName>
        <fullName evidence="6">DUF2177 domain-containing protein</fullName>
    </recommendedName>
</protein>
<dbReference type="RefSeq" id="WP_071877321.1">
    <property type="nucleotide sequence ID" value="NZ_JXLC01000007.1"/>
</dbReference>
<dbReference type="OrthoDB" id="166547at2"/>
<accession>A0A0S3K8Z6</accession>
<evidence type="ECO:0000313" key="4">
    <source>
        <dbReference type="Proteomes" id="UP000065511"/>
    </source>
</evidence>
<evidence type="ECO:0000256" key="1">
    <source>
        <dbReference type="SAM" id="Phobius"/>
    </source>
</evidence>
<proteinExistence type="predicted"/>
<keyword evidence="1" id="KW-1133">Transmembrane helix</keyword>
<dbReference type="InterPro" id="IPR018687">
    <property type="entry name" value="DUF2177_membr"/>
</dbReference>
<dbReference type="KEGG" id="ess:ATZ33_05285"/>
<dbReference type="AlphaFoldDB" id="A0A0S3K8Z6"/>
<sequence length="134" mass="14927">MNHFLKLFSVAAITFLVLDFAWLLFIARKMYQEQLGNLLGTTKIIPAAIFYVLYLVGLLFFVVYPALEKNSLMYALLAGALLGLLCYATYDLTNLATIKGWPALVTVIDLIWGAAVTATTSGITVFVAQHFNWR</sequence>
<keyword evidence="1" id="KW-0812">Transmembrane</keyword>
<dbReference type="EMBL" id="JXLC01000007">
    <property type="protein sequence ID" value="OJG92304.1"/>
    <property type="molecule type" value="Genomic_DNA"/>
</dbReference>
<keyword evidence="4" id="KW-1185">Reference proteome</keyword>
<organism evidence="3 5">
    <name type="scientific">Enterococcus silesiacus</name>
    <dbReference type="NCBI Taxonomy" id="332949"/>
    <lineage>
        <taxon>Bacteria</taxon>
        <taxon>Bacillati</taxon>
        <taxon>Bacillota</taxon>
        <taxon>Bacilli</taxon>
        <taxon>Lactobacillales</taxon>
        <taxon>Enterococcaceae</taxon>
        <taxon>Enterococcus</taxon>
    </lineage>
</organism>
<dbReference type="EMBL" id="CP013614">
    <property type="protein sequence ID" value="ALS00801.1"/>
    <property type="molecule type" value="Genomic_DNA"/>
</dbReference>
<evidence type="ECO:0008006" key="6">
    <source>
        <dbReference type="Google" id="ProtNLM"/>
    </source>
</evidence>
<feature type="transmembrane region" description="Helical" evidence="1">
    <location>
        <begin position="7"/>
        <end position="25"/>
    </location>
</feature>
<keyword evidence="1" id="KW-0472">Membrane</keyword>
<evidence type="ECO:0000313" key="5">
    <source>
        <dbReference type="Proteomes" id="UP000183039"/>
    </source>
</evidence>
<gene>
    <name evidence="2" type="ORF">ATZ33_05285</name>
    <name evidence="3" type="ORF">RV15_GL003406</name>
</gene>
<name>A0A0S3K8Z6_9ENTE</name>
<dbReference type="Proteomes" id="UP000183039">
    <property type="component" value="Unassembled WGS sequence"/>
</dbReference>
<reference evidence="2 4" key="2">
    <citation type="submission" date="2015-12" db="EMBL/GenBank/DDBJ databases">
        <authorList>
            <person name="Lauer A."/>
            <person name="Humrighouse B."/>
            <person name="Loparev V."/>
            <person name="Shewmaker P.L."/>
            <person name="Whitney A.M."/>
            <person name="McLaughlin R.W."/>
        </authorList>
    </citation>
    <scope>NUCLEOTIDE SEQUENCE [LARGE SCALE GENOMIC DNA]</scope>
    <source>
        <strain evidence="2 4">LMG 23085</strain>
    </source>
</reference>
<evidence type="ECO:0000313" key="2">
    <source>
        <dbReference type="EMBL" id="ALS00801.1"/>
    </source>
</evidence>
<feature type="transmembrane region" description="Helical" evidence="1">
    <location>
        <begin position="110"/>
        <end position="128"/>
    </location>
</feature>
<dbReference type="Pfam" id="PF09945">
    <property type="entry name" value="DUF2177"/>
    <property type="match status" value="1"/>
</dbReference>
<feature type="transmembrane region" description="Helical" evidence="1">
    <location>
        <begin position="45"/>
        <end position="64"/>
    </location>
</feature>
<reference evidence="3 5" key="1">
    <citation type="submission" date="2014-12" db="EMBL/GenBank/DDBJ databases">
        <title>Draft genome sequences of 29 type strains of Enterococci.</title>
        <authorList>
            <person name="Zhong Z."/>
            <person name="Sun Z."/>
            <person name="Liu W."/>
            <person name="Zhang W."/>
            <person name="Zhang H."/>
        </authorList>
    </citation>
    <scope>NUCLEOTIDE SEQUENCE [LARGE SCALE GENOMIC DNA]</scope>
    <source>
        <strain evidence="3 5">DSM 22801</strain>
    </source>
</reference>
<evidence type="ECO:0000313" key="3">
    <source>
        <dbReference type="EMBL" id="OJG92304.1"/>
    </source>
</evidence>
<feature type="transmembrane region" description="Helical" evidence="1">
    <location>
        <begin position="71"/>
        <end position="90"/>
    </location>
</feature>